<evidence type="ECO:0000256" key="9">
    <source>
        <dbReference type="ARBA" id="ARBA00023136"/>
    </source>
</evidence>
<feature type="domain" description="TonB-dependent receptor-like beta-barrel" evidence="14">
    <location>
        <begin position="241"/>
        <end position="686"/>
    </location>
</feature>
<dbReference type="EMBL" id="CP000699">
    <property type="protein sequence ID" value="ABQ69752.1"/>
    <property type="molecule type" value="Genomic_DNA"/>
</dbReference>
<dbReference type="KEGG" id="swi:Swit_3406"/>
<evidence type="ECO:0000256" key="6">
    <source>
        <dbReference type="ARBA" id="ARBA00023004"/>
    </source>
</evidence>
<dbReference type="InterPro" id="IPR036942">
    <property type="entry name" value="Beta-barrel_TonB_sf"/>
</dbReference>
<dbReference type="Gene3D" id="2.40.170.20">
    <property type="entry name" value="TonB-dependent receptor, beta-barrel domain"/>
    <property type="match status" value="1"/>
</dbReference>
<proteinExistence type="inferred from homology"/>
<keyword evidence="6" id="KW-0408">Iron</keyword>
<dbReference type="CDD" id="cd01347">
    <property type="entry name" value="ligand_gated_channel"/>
    <property type="match status" value="1"/>
</dbReference>
<keyword evidence="8 12" id="KW-0798">TonB box</keyword>
<evidence type="ECO:0000256" key="12">
    <source>
        <dbReference type="RuleBase" id="RU003357"/>
    </source>
</evidence>
<keyword evidence="7" id="KW-0406">Ion transport</keyword>
<evidence type="ECO:0000256" key="2">
    <source>
        <dbReference type="ARBA" id="ARBA00022448"/>
    </source>
</evidence>
<dbReference type="InterPro" id="IPR012910">
    <property type="entry name" value="Plug_dom"/>
</dbReference>
<feature type="signal peptide" evidence="13">
    <location>
        <begin position="1"/>
        <end position="23"/>
    </location>
</feature>
<keyword evidence="17" id="KW-1185">Reference proteome</keyword>
<dbReference type="PANTHER" id="PTHR32552:SF81">
    <property type="entry name" value="TONB-DEPENDENT OUTER MEMBRANE RECEPTOR"/>
    <property type="match status" value="1"/>
</dbReference>
<accession>A0A9J9LDI9</accession>
<protein>
    <submittedName>
        <fullName evidence="16">TonB-dependent receptor</fullName>
    </submittedName>
</protein>
<evidence type="ECO:0000256" key="10">
    <source>
        <dbReference type="ARBA" id="ARBA00023237"/>
    </source>
</evidence>
<evidence type="ECO:0000259" key="15">
    <source>
        <dbReference type="Pfam" id="PF07715"/>
    </source>
</evidence>
<sequence length="722" mass="77447">MARKFSLMCATALTMAAATGAQAQVSAPNAAADAGSGGLEDIVVIAQKRSENLQNVPIAVSAVTGADLQTRRVTDVLDLRLAVPSLNITNSNGNVSTNLRGLGSTAVNAGYENTTAFYVDGVYLASQQATFLGLSNVAQIEVLKGPQGTLFGRNATAGLIQITTRTPGDTPTVEGRLSYGNYGTIEGAFYAATPVATGVAADISFYGTHMADGWGRNRTRNVDSYVVDHNIMVRSKWVFDPTEGTKVTLIGDYSDSSDTATSKAALRGTVNPFYRSEGPAPDLGYDTVNNSPDVRSGWSAGGSLKVEQEIASLTLMSLTAYRKSRYAIGFDYDQGPSNLAEVTFVQPDRQFSQELQLQSGTGGPLTWTVGAYYFNAKSAYDPFHLNLYAAGSLITISNHQKTESIAGFAQATYEVAHDTNLTLGGRYTWEKRTAYDGTTSVFLIGPGTTLPTVAAPDRKADFNKFTFRVSLDHRFSQQLLGYASFNRGFKSGGFNTGTPNSAPYLPESIDAYEIGFKSDLADRHLRINAAAYYYDYTNIQAQRLASGVIQIVNAASARIYGVDVDFEALLTHGFTLSGGFNLGSSKFKSYPGALIGNIDGLPSVVGDADGNYLPNASKLTFNLAANYAVDFRGGKINLNANLYYNDGYYLEADNKTRQHGYAQLGAAINWTSPDDHFTVGLFGKNLTDRRVLNYSSTVASNGMHVGLYGPPRTYGVNAGFKF</sequence>
<dbReference type="InterPro" id="IPR039426">
    <property type="entry name" value="TonB-dep_rcpt-like"/>
</dbReference>
<evidence type="ECO:0000256" key="5">
    <source>
        <dbReference type="ARBA" id="ARBA00022692"/>
    </source>
</evidence>
<dbReference type="Pfam" id="PF00593">
    <property type="entry name" value="TonB_dep_Rec_b-barrel"/>
    <property type="match status" value="1"/>
</dbReference>
<reference evidence="16 17" key="1">
    <citation type="journal article" date="2010" name="J. Bacteriol.">
        <title>Genome sequence of the dioxin-mineralizing bacterium Sphingomonas wittichii RW1.</title>
        <authorList>
            <person name="Miller T.R."/>
            <person name="Delcher A.L."/>
            <person name="Salzberg S.L."/>
            <person name="Saunders E."/>
            <person name="Detter J.C."/>
            <person name="Halden R.U."/>
        </authorList>
    </citation>
    <scope>NUCLEOTIDE SEQUENCE [LARGE SCALE GENOMIC DNA]</scope>
    <source>
        <strain evidence="17">DSM 6014 / CCUG 31198 / JCM 15750 / NBRC 105917 / EY 4224 / RW1</strain>
    </source>
</reference>
<keyword evidence="3 11" id="KW-1134">Transmembrane beta strand</keyword>
<dbReference type="PANTHER" id="PTHR32552">
    <property type="entry name" value="FERRICHROME IRON RECEPTOR-RELATED"/>
    <property type="match status" value="1"/>
</dbReference>
<evidence type="ECO:0000313" key="16">
    <source>
        <dbReference type="EMBL" id="ABQ69752.1"/>
    </source>
</evidence>
<evidence type="ECO:0000256" key="11">
    <source>
        <dbReference type="PROSITE-ProRule" id="PRU01360"/>
    </source>
</evidence>
<keyword evidence="2 11" id="KW-0813">Transport</keyword>
<name>A0A9J9LDI9_RHIWR</name>
<dbReference type="SUPFAM" id="SSF56935">
    <property type="entry name" value="Porins"/>
    <property type="match status" value="1"/>
</dbReference>
<evidence type="ECO:0000259" key="14">
    <source>
        <dbReference type="Pfam" id="PF00593"/>
    </source>
</evidence>
<evidence type="ECO:0000313" key="17">
    <source>
        <dbReference type="Proteomes" id="UP000001989"/>
    </source>
</evidence>
<feature type="chain" id="PRO_5039891927" evidence="13">
    <location>
        <begin position="24"/>
        <end position="722"/>
    </location>
</feature>
<keyword evidence="10 11" id="KW-0998">Cell outer membrane</keyword>
<evidence type="ECO:0000256" key="3">
    <source>
        <dbReference type="ARBA" id="ARBA00022452"/>
    </source>
</evidence>
<gene>
    <name evidence="16" type="ordered locus">Swit_3406</name>
</gene>
<evidence type="ECO:0000256" key="4">
    <source>
        <dbReference type="ARBA" id="ARBA00022496"/>
    </source>
</evidence>
<keyword evidence="13" id="KW-0732">Signal</keyword>
<comment type="subcellular location">
    <subcellularLocation>
        <location evidence="1 11">Cell outer membrane</location>
        <topology evidence="1 11">Multi-pass membrane protein</topology>
    </subcellularLocation>
</comment>
<comment type="similarity">
    <text evidence="11 12">Belongs to the TonB-dependent receptor family.</text>
</comment>
<dbReference type="AlphaFoldDB" id="A0A9J9LDI9"/>
<dbReference type="InterPro" id="IPR000531">
    <property type="entry name" value="Beta-barrel_TonB"/>
</dbReference>
<dbReference type="Pfam" id="PF07715">
    <property type="entry name" value="Plug"/>
    <property type="match status" value="1"/>
</dbReference>
<organism evidence="16 17">
    <name type="scientific">Rhizorhabdus wittichii (strain DSM 6014 / CCUG 31198 / JCM 15750 / NBRC 105917 / EY 4224 / RW1)</name>
    <name type="common">Sphingomonas wittichii</name>
    <dbReference type="NCBI Taxonomy" id="392499"/>
    <lineage>
        <taxon>Bacteria</taxon>
        <taxon>Pseudomonadati</taxon>
        <taxon>Pseudomonadota</taxon>
        <taxon>Alphaproteobacteria</taxon>
        <taxon>Sphingomonadales</taxon>
        <taxon>Sphingomonadaceae</taxon>
        <taxon>Rhizorhabdus</taxon>
    </lineage>
</organism>
<evidence type="ECO:0000256" key="7">
    <source>
        <dbReference type="ARBA" id="ARBA00023065"/>
    </source>
</evidence>
<evidence type="ECO:0000256" key="1">
    <source>
        <dbReference type="ARBA" id="ARBA00004571"/>
    </source>
</evidence>
<dbReference type="OrthoDB" id="9760333at2"/>
<dbReference type="Proteomes" id="UP000001989">
    <property type="component" value="Chromosome"/>
</dbReference>
<keyword evidence="4" id="KW-0410">Iron transport</keyword>
<keyword evidence="9 11" id="KW-0472">Membrane</keyword>
<dbReference type="GO" id="GO:0009279">
    <property type="term" value="C:cell outer membrane"/>
    <property type="evidence" value="ECO:0007669"/>
    <property type="project" value="UniProtKB-SubCell"/>
</dbReference>
<dbReference type="GO" id="GO:0006826">
    <property type="term" value="P:iron ion transport"/>
    <property type="evidence" value="ECO:0007669"/>
    <property type="project" value="UniProtKB-KW"/>
</dbReference>
<evidence type="ECO:0000256" key="13">
    <source>
        <dbReference type="SAM" id="SignalP"/>
    </source>
</evidence>
<evidence type="ECO:0000256" key="8">
    <source>
        <dbReference type="ARBA" id="ARBA00023077"/>
    </source>
</evidence>
<feature type="domain" description="TonB-dependent receptor plug" evidence="15">
    <location>
        <begin position="53"/>
        <end position="158"/>
    </location>
</feature>
<keyword evidence="16" id="KW-0675">Receptor</keyword>
<dbReference type="PROSITE" id="PS52016">
    <property type="entry name" value="TONB_DEPENDENT_REC_3"/>
    <property type="match status" value="1"/>
</dbReference>
<keyword evidence="5 11" id="KW-0812">Transmembrane</keyword>